<dbReference type="RefSeq" id="WP_116694829.1">
    <property type="nucleotide sequence ID" value="NZ_QEHR01000006.1"/>
</dbReference>
<comment type="caution">
    <text evidence="1">The sequence shown here is derived from an EMBL/GenBank/DDBJ whole genome shotgun (WGS) entry which is preliminary data.</text>
</comment>
<name>A0A2U0HZT3_9FLAO</name>
<dbReference type="OrthoDB" id="1495886at2"/>
<gene>
    <name evidence="1" type="ORF">DDV96_11110</name>
</gene>
<reference evidence="1 2" key="1">
    <citation type="submission" date="2018-04" db="EMBL/GenBank/DDBJ databases">
        <title>Marixanthomonas spongiae HN-E44 sp. nov., isolated from a marine sponge.</title>
        <authorList>
            <person name="Luo L."/>
            <person name="Zhuang L."/>
        </authorList>
    </citation>
    <scope>NUCLEOTIDE SEQUENCE [LARGE SCALE GENOMIC DNA]</scope>
    <source>
        <strain evidence="1 2">HN-E44</strain>
    </source>
</reference>
<proteinExistence type="predicted"/>
<accession>A0A2U0HZT3</accession>
<dbReference type="AlphaFoldDB" id="A0A2U0HZT3"/>
<keyword evidence="2" id="KW-1185">Reference proteome</keyword>
<dbReference type="Proteomes" id="UP000245962">
    <property type="component" value="Unassembled WGS sequence"/>
</dbReference>
<protein>
    <submittedName>
        <fullName evidence="1">Uncharacterized protein</fullName>
    </submittedName>
</protein>
<dbReference type="EMBL" id="QEHR01000006">
    <property type="protein sequence ID" value="PVW14339.1"/>
    <property type="molecule type" value="Genomic_DNA"/>
</dbReference>
<sequence>MEWINAFITILAVTIGWGLNEASKIWNGKRQDKRKLKKLLFYLLELRFYLSKEDNKEFKIKKLTSRFIEKFKLEFNLKEDDIDLDNVKNFLSSISLNDNENNNHFELLEKNIDIVIEDLSEIFPIMAYELNGQHKIKERLRNTDSNIEKVNTYLGDFPLNLKEWLKPKISNQLIDDIDESILKIAKRINSKTRSDAKMKLAILNNEDEENLEDIDKFIEDYIEKVKHLM</sequence>
<evidence type="ECO:0000313" key="1">
    <source>
        <dbReference type="EMBL" id="PVW14339.1"/>
    </source>
</evidence>
<evidence type="ECO:0000313" key="2">
    <source>
        <dbReference type="Proteomes" id="UP000245962"/>
    </source>
</evidence>
<organism evidence="1 2">
    <name type="scientific">Marixanthomonas spongiae</name>
    <dbReference type="NCBI Taxonomy" id="2174845"/>
    <lineage>
        <taxon>Bacteria</taxon>
        <taxon>Pseudomonadati</taxon>
        <taxon>Bacteroidota</taxon>
        <taxon>Flavobacteriia</taxon>
        <taxon>Flavobacteriales</taxon>
        <taxon>Flavobacteriaceae</taxon>
        <taxon>Marixanthomonas</taxon>
    </lineage>
</organism>